<feature type="transmembrane region" description="Helical" evidence="1">
    <location>
        <begin position="460"/>
        <end position="478"/>
    </location>
</feature>
<organism evidence="2 3">
    <name type="scientific">Candidatus Merdiplasma excrementigallinarum</name>
    <dbReference type="NCBI Taxonomy" id="2840864"/>
    <lineage>
        <taxon>Bacteria</taxon>
        <taxon>Bacillati</taxon>
        <taxon>Bacillota</taxon>
        <taxon>Clostridia</taxon>
        <taxon>Lachnospirales</taxon>
        <taxon>Lachnospiraceae</taxon>
        <taxon>Lachnospiraceae incertae sedis</taxon>
        <taxon>Candidatus Merdiplasma</taxon>
    </lineage>
</organism>
<feature type="transmembrane region" description="Helical" evidence="1">
    <location>
        <begin position="241"/>
        <end position="270"/>
    </location>
</feature>
<keyword evidence="1" id="KW-0812">Transmembrane</keyword>
<proteinExistence type="predicted"/>
<feature type="non-terminal residue" evidence="2">
    <location>
        <position position="615"/>
    </location>
</feature>
<reference evidence="2" key="2">
    <citation type="journal article" date="2021" name="PeerJ">
        <title>Extensive microbial diversity within the chicken gut microbiome revealed by metagenomics and culture.</title>
        <authorList>
            <person name="Gilroy R."/>
            <person name="Ravi A."/>
            <person name="Getino M."/>
            <person name="Pursley I."/>
            <person name="Horton D.L."/>
            <person name="Alikhan N.F."/>
            <person name="Baker D."/>
            <person name="Gharbi K."/>
            <person name="Hall N."/>
            <person name="Watson M."/>
            <person name="Adriaenssens E.M."/>
            <person name="Foster-Nyarko E."/>
            <person name="Jarju S."/>
            <person name="Secka A."/>
            <person name="Antonio M."/>
            <person name="Oren A."/>
            <person name="Chaudhuri R.R."/>
            <person name="La Ragione R."/>
            <person name="Hildebrand F."/>
            <person name="Pallen M.J."/>
        </authorList>
    </citation>
    <scope>NUCLEOTIDE SEQUENCE</scope>
    <source>
        <strain evidence="2">ChiBcec6-7307</strain>
    </source>
</reference>
<feature type="transmembrane region" description="Helical" evidence="1">
    <location>
        <begin position="162"/>
        <end position="179"/>
    </location>
</feature>
<comment type="caution">
    <text evidence="2">The sequence shown here is derived from an EMBL/GenBank/DDBJ whole genome shotgun (WGS) entry which is preliminary data.</text>
</comment>
<evidence type="ECO:0000313" key="3">
    <source>
        <dbReference type="Proteomes" id="UP000886889"/>
    </source>
</evidence>
<name>A0A9D1NYK6_9FIRM</name>
<feature type="transmembrane region" description="Helical" evidence="1">
    <location>
        <begin position="290"/>
        <end position="315"/>
    </location>
</feature>
<reference evidence="2" key="1">
    <citation type="submission" date="2020-10" db="EMBL/GenBank/DDBJ databases">
        <authorList>
            <person name="Gilroy R."/>
        </authorList>
    </citation>
    <scope>NUCLEOTIDE SEQUENCE</scope>
    <source>
        <strain evidence="2">ChiBcec6-7307</strain>
    </source>
</reference>
<feature type="transmembrane region" description="Helical" evidence="1">
    <location>
        <begin position="43"/>
        <end position="69"/>
    </location>
</feature>
<gene>
    <name evidence="2" type="ORF">IAC80_05790</name>
</gene>
<dbReference type="Proteomes" id="UP000886889">
    <property type="component" value="Unassembled WGS sequence"/>
</dbReference>
<feature type="transmembrane region" description="Helical" evidence="1">
    <location>
        <begin position="430"/>
        <end position="448"/>
    </location>
</feature>
<feature type="transmembrane region" description="Helical" evidence="1">
    <location>
        <begin position="364"/>
        <end position="381"/>
    </location>
</feature>
<keyword evidence="1" id="KW-0472">Membrane</keyword>
<feature type="transmembrane region" description="Helical" evidence="1">
    <location>
        <begin position="191"/>
        <end position="209"/>
    </location>
</feature>
<evidence type="ECO:0000313" key="2">
    <source>
        <dbReference type="EMBL" id="HIV23433.1"/>
    </source>
</evidence>
<feature type="transmembrane region" description="Helical" evidence="1">
    <location>
        <begin position="81"/>
        <end position="105"/>
    </location>
</feature>
<sequence length="615" mass="69458">MNFVWMLLAFLMLSGMAVGFCGLMKVNMGEGMLLSVSSAIGAMYLSGLAGAFIYGVYAIGILAAAGYLFGIFLKRNGRRALAAGLLSPAFFVLLLLLLYGLIFFYNDFIQHVDEFHQWAAAVKYMWEYDRFPLYGDFIGGRQPFATSLFHLFFQEITGYNEQNMYISALLLMWVGFLLPISEFDRRNWKKVGLYSLLVFFSIYSLYYYGSKNLYVDLPAAAWAGGLAGWWMNRRKKKANGIILGAGIVMIYFFKSFVGLLLGVFVLAFVLMERLLIEKKIQDTRSGRKKLILFFSVAGSLGVLLVAAAGIFVAGIDGYVTSMSEAFQARAAMLQITGEKAFETLASLISGILGSALSPSSNLKLTLFVMTIVSFIIFLVSGELYQKKKESRIYVIYGALMTAGYCIVLYFAFIFMFSYEESIETAGSMRYFAVMGLYLYLIALAFLFQRGKLFHRRLQQYLSLGLLLLFLYGLNGNFITETTALRKDRVPGYTAISETRQQLEQVRSIISDTDKVYFLTQDQGNEFATNTALYYLEQQVSNYLATPWKFTEEGSITRLAGTEYPSIEDFPTLLAQGGYTYVWVYKTDAYLTEKLPEVIKCKKIKSGRLYRVVYKD</sequence>
<accession>A0A9D1NYK6</accession>
<feature type="transmembrane region" description="Helical" evidence="1">
    <location>
        <begin position="393"/>
        <end position="418"/>
    </location>
</feature>
<dbReference type="AlphaFoldDB" id="A0A9D1NYK6"/>
<keyword evidence="1" id="KW-1133">Transmembrane helix</keyword>
<dbReference type="EMBL" id="DVOS01000048">
    <property type="protein sequence ID" value="HIV23433.1"/>
    <property type="molecule type" value="Genomic_DNA"/>
</dbReference>
<evidence type="ECO:0000256" key="1">
    <source>
        <dbReference type="SAM" id="Phobius"/>
    </source>
</evidence>
<protein>
    <submittedName>
        <fullName evidence="2">Uncharacterized protein</fullName>
    </submittedName>
</protein>